<dbReference type="InterPro" id="IPR011990">
    <property type="entry name" value="TPR-like_helical_dom_sf"/>
</dbReference>
<feature type="compositionally biased region" description="Basic and acidic residues" evidence="1">
    <location>
        <begin position="129"/>
        <end position="139"/>
    </location>
</feature>
<reference evidence="2 3" key="1">
    <citation type="submission" date="2014-12" db="EMBL/GenBank/DDBJ databases">
        <title>Genome sequencing of Photobacterium gaetbulicola AD005a.</title>
        <authorList>
            <person name="Adrian T.G.S."/>
            <person name="Chan K.G."/>
        </authorList>
    </citation>
    <scope>NUCLEOTIDE SEQUENCE [LARGE SCALE GENOMIC DNA]</scope>
    <source>
        <strain evidence="2 3">AD005a</strain>
    </source>
</reference>
<feature type="region of interest" description="Disordered" evidence="1">
    <location>
        <begin position="126"/>
        <end position="147"/>
    </location>
</feature>
<dbReference type="Gene3D" id="1.25.40.10">
    <property type="entry name" value="Tetratricopeptide repeat domain"/>
    <property type="match status" value="2"/>
</dbReference>
<evidence type="ECO:0000313" key="3">
    <source>
        <dbReference type="Proteomes" id="UP000031278"/>
    </source>
</evidence>
<dbReference type="SUPFAM" id="SSF48452">
    <property type="entry name" value="TPR-like"/>
    <property type="match status" value="1"/>
</dbReference>
<dbReference type="EMBL" id="JWLZ01000175">
    <property type="protein sequence ID" value="KHT62612.1"/>
    <property type="molecule type" value="Genomic_DNA"/>
</dbReference>
<feature type="region of interest" description="Disordered" evidence="1">
    <location>
        <begin position="168"/>
        <end position="218"/>
    </location>
</feature>
<dbReference type="AlphaFoldDB" id="A0A0B9H1B9"/>
<protein>
    <submittedName>
        <fullName evidence="2">Uncharacterized protein</fullName>
    </submittedName>
</protein>
<dbReference type="Pfam" id="PF14559">
    <property type="entry name" value="TPR_19"/>
    <property type="match status" value="1"/>
</dbReference>
<feature type="compositionally biased region" description="Low complexity" evidence="1">
    <location>
        <begin position="168"/>
        <end position="192"/>
    </location>
</feature>
<feature type="compositionally biased region" description="Low complexity" evidence="1">
    <location>
        <begin position="8"/>
        <end position="24"/>
    </location>
</feature>
<dbReference type="Pfam" id="PF13432">
    <property type="entry name" value="TPR_16"/>
    <property type="match status" value="1"/>
</dbReference>
<evidence type="ECO:0000313" key="2">
    <source>
        <dbReference type="EMBL" id="KHT62612.1"/>
    </source>
</evidence>
<accession>A0A0B9H1B9</accession>
<dbReference type="Proteomes" id="UP000031278">
    <property type="component" value="Unassembled WGS sequence"/>
</dbReference>
<gene>
    <name evidence="2" type="ORF">RJ45_16695</name>
</gene>
<name>A0A0B9H1B9_9GAMM</name>
<organism evidence="2 3">
    <name type="scientific">Photobacterium gaetbulicola</name>
    <dbReference type="NCBI Taxonomy" id="1295392"/>
    <lineage>
        <taxon>Bacteria</taxon>
        <taxon>Pseudomonadati</taxon>
        <taxon>Pseudomonadota</taxon>
        <taxon>Gammaproteobacteria</taxon>
        <taxon>Vibrionales</taxon>
        <taxon>Vibrionaceae</taxon>
        <taxon>Photobacterium</taxon>
    </lineage>
</organism>
<dbReference type="InterPro" id="IPR019734">
    <property type="entry name" value="TPR_rpt"/>
</dbReference>
<evidence type="ECO:0000256" key="1">
    <source>
        <dbReference type="SAM" id="MobiDB-lite"/>
    </source>
</evidence>
<comment type="caution">
    <text evidence="2">The sequence shown here is derived from an EMBL/GenBank/DDBJ whole genome shotgun (WGS) entry which is preliminary data.</text>
</comment>
<sequence length="424" mass="45408">MSELNKKLSALSRQQGQQQSGFSRSEIKPAAIKPVKQASLKPWTTLGVLGLGIAMGIGGWQLWSSDDAVGEVVMAVNPVAPAEAASAPVAAEPPVTAEAMVDKAEKVTAEPQPVANMAEVAQTVLPQEPAKKPVEKESVKAAPQPAQQQTVVAKAPVAEGKAPQALALKSPAPKAPAPKASVQKVPAAKPVVSEPATPEPVRASSQADEIHRSGDMETADGEESLMIETVEHDAGQLAQIEYRKAEKALKQGDSRKAISFLETTVKYNPEWITARQKLAALYYGRGETRRAMATLQQGLALDAGQPDLRLTMAKLLVNESQQQAALNVLSQLPSYAHSDYLAMRGALAQQLNQNDLALSSYHNLVKAEPYDGRWWLGLGVALERNQDLADAEEAYQKALRMGQISGETQQFIRQRLAVLANSKG</sequence>
<proteinExistence type="predicted"/>
<dbReference type="SMART" id="SM00028">
    <property type="entry name" value="TPR"/>
    <property type="match status" value="4"/>
</dbReference>
<feature type="region of interest" description="Disordered" evidence="1">
    <location>
        <begin position="1"/>
        <end position="25"/>
    </location>
</feature>
<dbReference type="RefSeq" id="WP_039464748.1">
    <property type="nucleotide sequence ID" value="NZ_JWLZ01000175.1"/>
</dbReference>